<comment type="caution">
    <text evidence="1">The sequence shown here is derived from an EMBL/GenBank/DDBJ whole genome shotgun (WGS) entry which is preliminary data.</text>
</comment>
<evidence type="ECO:0000313" key="1">
    <source>
        <dbReference type="EMBL" id="KAK1739576.1"/>
    </source>
</evidence>
<evidence type="ECO:0000313" key="2">
    <source>
        <dbReference type="Proteomes" id="UP001224775"/>
    </source>
</evidence>
<sequence>MRSKATAAADTTSQCNANASKMISLVVFAVLCICSVEGFLHHGNTNHYTVAATSSTSQLKAFQWPTLPSFDQLQSSASARTVGERNGLDEEYPWRFEGRFIFRPSLVRITPSSSSPPSASLLSLFGYSLGGSVVLEYDVSPVGPYREYVTMGGVVGLGQVSVGETNKRLLGVGQWGTDLYVSTQVAEDVCKQVWGVPAQVANIDFERRERNSRWTAVKSWSKWGNEEKLQTLWMG</sequence>
<dbReference type="EMBL" id="JATAAI010000017">
    <property type="protein sequence ID" value="KAK1739576.1"/>
    <property type="molecule type" value="Genomic_DNA"/>
</dbReference>
<protein>
    <submittedName>
        <fullName evidence="1">Uncharacterized protein</fullName>
    </submittedName>
</protein>
<dbReference type="AlphaFoldDB" id="A0AAD8Y6G4"/>
<reference evidence="1" key="1">
    <citation type="submission" date="2023-06" db="EMBL/GenBank/DDBJ databases">
        <title>Survivors Of The Sea: Transcriptome response of Skeletonema marinoi to long-term dormancy.</title>
        <authorList>
            <person name="Pinder M.I.M."/>
            <person name="Kourtchenko O."/>
            <person name="Robertson E.K."/>
            <person name="Larsson T."/>
            <person name="Maumus F."/>
            <person name="Osuna-Cruz C.M."/>
            <person name="Vancaester E."/>
            <person name="Stenow R."/>
            <person name="Vandepoele K."/>
            <person name="Ploug H."/>
            <person name="Bruchert V."/>
            <person name="Godhe A."/>
            <person name="Topel M."/>
        </authorList>
    </citation>
    <scope>NUCLEOTIDE SEQUENCE</scope>
    <source>
        <strain evidence="1">R05AC</strain>
    </source>
</reference>
<dbReference type="PANTHER" id="PTHR35467:SF2">
    <property type="entry name" value="PROTEIN NEOXANTHIN-DEFICIENT 1"/>
    <property type="match status" value="1"/>
</dbReference>
<name>A0AAD8Y6G4_9STRA</name>
<dbReference type="PANTHER" id="PTHR35467">
    <property type="match status" value="1"/>
</dbReference>
<organism evidence="1 2">
    <name type="scientific">Skeletonema marinoi</name>
    <dbReference type="NCBI Taxonomy" id="267567"/>
    <lineage>
        <taxon>Eukaryota</taxon>
        <taxon>Sar</taxon>
        <taxon>Stramenopiles</taxon>
        <taxon>Ochrophyta</taxon>
        <taxon>Bacillariophyta</taxon>
        <taxon>Coscinodiscophyceae</taxon>
        <taxon>Thalassiosirophycidae</taxon>
        <taxon>Thalassiosirales</taxon>
        <taxon>Skeletonemataceae</taxon>
        <taxon>Skeletonema</taxon>
        <taxon>Skeletonema marinoi-dohrnii complex</taxon>
    </lineage>
</organism>
<dbReference type="SUPFAM" id="SSF160104">
    <property type="entry name" value="Acetoacetate decarboxylase-like"/>
    <property type="match status" value="1"/>
</dbReference>
<keyword evidence="2" id="KW-1185">Reference proteome</keyword>
<dbReference type="Proteomes" id="UP001224775">
    <property type="component" value="Unassembled WGS sequence"/>
</dbReference>
<dbReference type="InterPro" id="IPR039343">
    <property type="entry name" value="NDX1-like"/>
</dbReference>
<proteinExistence type="predicted"/>
<dbReference type="InterPro" id="IPR023375">
    <property type="entry name" value="ADC_dom_sf"/>
</dbReference>
<accession>A0AAD8Y6G4</accession>
<gene>
    <name evidence="1" type="ORF">QTG54_009335</name>
</gene>